<gene>
    <name evidence="2" type="ORF">ACFPN6_09980</name>
</gene>
<comment type="caution">
    <text evidence="2">The sequence shown here is derived from an EMBL/GenBank/DDBJ whole genome shotgun (WGS) entry which is preliminary data.</text>
</comment>
<dbReference type="Proteomes" id="UP001596156">
    <property type="component" value="Unassembled WGS sequence"/>
</dbReference>
<name>A0ABW0D669_STRFI</name>
<feature type="region of interest" description="Disordered" evidence="1">
    <location>
        <begin position="103"/>
        <end position="124"/>
    </location>
</feature>
<proteinExistence type="predicted"/>
<evidence type="ECO:0000256" key="1">
    <source>
        <dbReference type="SAM" id="MobiDB-lite"/>
    </source>
</evidence>
<organism evidence="2 3">
    <name type="scientific">Streptomyces fimbriatus</name>
    <dbReference type="NCBI Taxonomy" id="68197"/>
    <lineage>
        <taxon>Bacteria</taxon>
        <taxon>Bacillati</taxon>
        <taxon>Actinomycetota</taxon>
        <taxon>Actinomycetes</taxon>
        <taxon>Kitasatosporales</taxon>
        <taxon>Streptomycetaceae</taxon>
        <taxon>Streptomyces</taxon>
    </lineage>
</organism>
<keyword evidence="3" id="KW-1185">Reference proteome</keyword>
<dbReference type="EMBL" id="JBHSKL010000011">
    <property type="protein sequence ID" value="MFC5224927.1"/>
    <property type="molecule type" value="Genomic_DNA"/>
</dbReference>
<accession>A0ABW0D669</accession>
<sequence length="124" mass="13509">MAEGDGVANQDIRVWLEEAANPGDIGALRKWLEREKPIDELLRAGELQIQERQVRRRGTDETGAPMGLGMEIVLVVIGAAAGAIFNELLEQVKDAVKAWLANRRDVEDGEPPVGGVEPVNRDDG</sequence>
<reference evidence="3" key="1">
    <citation type="journal article" date="2019" name="Int. J. Syst. Evol. Microbiol.">
        <title>The Global Catalogue of Microorganisms (GCM) 10K type strain sequencing project: providing services to taxonomists for standard genome sequencing and annotation.</title>
        <authorList>
            <consortium name="The Broad Institute Genomics Platform"/>
            <consortium name="The Broad Institute Genome Sequencing Center for Infectious Disease"/>
            <person name="Wu L."/>
            <person name="Ma J."/>
        </authorList>
    </citation>
    <scope>NUCLEOTIDE SEQUENCE [LARGE SCALE GENOMIC DNA]</scope>
    <source>
        <strain evidence="3">CCM 8479</strain>
    </source>
</reference>
<evidence type="ECO:0000313" key="2">
    <source>
        <dbReference type="EMBL" id="MFC5224927.1"/>
    </source>
</evidence>
<protein>
    <submittedName>
        <fullName evidence="2">Uncharacterized protein</fullName>
    </submittedName>
</protein>
<dbReference type="RefSeq" id="WP_344643441.1">
    <property type="nucleotide sequence ID" value="NZ_BAAASS010000004.1"/>
</dbReference>
<evidence type="ECO:0000313" key="3">
    <source>
        <dbReference type="Proteomes" id="UP001596156"/>
    </source>
</evidence>